<dbReference type="RefSeq" id="WP_150414301.1">
    <property type="nucleotide sequence ID" value="NZ_VYQF01000001.1"/>
</dbReference>
<evidence type="ECO:0000313" key="3">
    <source>
        <dbReference type="Proteomes" id="UP000326903"/>
    </source>
</evidence>
<gene>
    <name evidence="2" type="ORF">FW778_09195</name>
</gene>
<reference evidence="2 3" key="1">
    <citation type="submission" date="2019-09" db="EMBL/GenBank/DDBJ databases">
        <title>Draft genome sequence of Ginsengibacter sp. BR5-29.</title>
        <authorList>
            <person name="Im W.-T."/>
        </authorList>
    </citation>
    <scope>NUCLEOTIDE SEQUENCE [LARGE SCALE GENOMIC DNA]</scope>
    <source>
        <strain evidence="2 3">BR5-29</strain>
    </source>
</reference>
<keyword evidence="1" id="KW-0812">Transmembrane</keyword>
<protein>
    <submittedName>
        <fullName evidence="2">Uncharacterized protein</fullName>
    </submittedName>
</protein>
<keyword evidence="3" id="KW-1185">Reference proteome</keyword>
<evidence type="ECO:0000256" key="1">
    <source>
        <dbReference type="SAM" id="Phobius"/>
    </source>
</evidence>
<comment type="caution">
    <text evidence="2">The sequence shown here is derived from an EMBL/GenBank/DDBJ whole genome shotgun (WGS) entry which is preliminary data.</text>
</comment>
<keyword evidence="1" id="KW-0472">Membrane</keyword>
<dbReference type="AlphaFoldDB" id="A0A5J5IRI5"/>
<dbReference type="Proteomes" id="UP000326903">
    <property type="component" value="Unassembled WGS sequence"/>
</dbReference>
<sequence length="63" mass="7178">MKNILLVTLLLSMGFITYFFVEEQIKGVVLSKGENIFLSVLYLIVGISVFLLIRIKTGEKKKQ</sequence>
<name>A0A5J5IRI5_9BACT</name>
<dbReference type="EMBL" id="VYQF01000001">
    <property type="protein sequence ID" value="KAA9042172.1"/>
    <property type="molecule type" value="Genomic_DNA"/>
</dbReference>
<feature type="transmembrane region" description="Helical" evidence="1">
    <location>
        <begin position="35"/>
        <end position="53"/>
    </location>
</feature>
<keyword evidence="1" id="KW-1133">Transmembrane helix</keyword>
<organism evidence="2 3">
    <name type="scientific">Ginsengibacter hankyongi</name>
    <dbReference type="NCBI Taxonomy" id="2607284"/>
    <lineage>
        <taxon>Bacteria</taxon>
        <taxon>Pseudomonadati</taxon>
        <taxon>Bacteroidota</taxon>
        <taxon>Chitinophagia</taxon>
        <taxon>Chitinophagales</taxon>
        <taxon>Chitinophagaceae</taxon>
        <taxon>Ginsengibacter</taxon>
    </lineage>
</organism>
<evidence type="ECO:0000313" key="2">
    <source>
        <dbReference type="EMBL" id="KAA9042172.1"/>
    </source>
</evidence>
<accession>A0A5J5IRI5</accession>
<proteinExistence type="predicted"/>